<dbReference type="InterPro" id="IPR036425">
    <property type="entry name" value="MoaB/Mog-like_dom_sf"/>
</dbReference>
<gene>
    <name evidence="2" type="ORF">AGR3A_Cc200002</name>
</gene>
<dbReference type="Proteomes" id="UP000191988">
    <property type="component" value="Unassembled WGS sequence"/>
</dbReference>
<dbReference type="Gene3D" id="3.40.980.10">
    <property type="entry name" value="MoaB/Mog-like domain"/>
    <property type="match status" value="1"/>
</dbReference>
<dbReference type="PANTHER" id="PTHR13939:SF0">
    <property type="entry name" value="NMN AMIDOHYDROLASE-LIKE PROTEIN YFAY"/>
    <property type="match status" value="1"/>
</dbReference>
<evidence type="ECO:0000259" key="1">
    <source>
        <dbReference type="SMART" id="SM00852"/>
    </source>
</evidence>
<dbReference type="SUPFAM" id="SSF53218">
    <property type="entry name" value="Molybdenum cofactor biosynthesis proteins"/>
    <property type="match status" value="1"/>
</dbReference>
<dbReference type="EMBL" id="FBWK01000013">
    <property type="protein sequence ID" value="CUX17399.1"/>
    <property type="molecule type" value="Genomic_DNA"/>
</dbReference>
<evidence type="ECO:0000313" key="3">
    <source>
        <dbReference type="Proteomes" id="UP000191988"/>
    </source>
</evidence>
<dbReference type="CDD" id="cd00885">
    <property type="entry name" value="cinA"/>
    <property type="match status" value="1"/>
</dbReference>
<dbReference type="STRING" id="1183432.AGR3A_Cc200002"/>
<dbReference type="Pfam" id="PF00994">
    <property type="entry name" value="MoCF_biosynth"/>
    <property type="match status" value="1"/>
</dbReference>
<evidence type="ECO:0000313" key="2">
    <source>
        <dbReference type="EMBL" id="CUX17399.1"/>
    </source>
</evidence>
<name>A0A1S7P8S1_9HYPH</name>
<dbReference type="Pfam" id="PF24102">
    <property type="entry name" value="FLAD1_M"/>
    <property type="match status" value="1"/>
</dbReference>
<dbReference type="AlphaFoldDB" id="A0A1S7P8S1"/>
<reference evidence="3" key="1">
    <citation type="submission" date="2016-01" db="EMBL/GenBank/DDBJ databases">
        <authorList>
            <person name="Regsiter A."/>
            <person name="william w."/>
        </authorList>
    </citation>
    <scope>NUCLEOTIDE SEQUENCE [LARGE SCALE GENOMIC DNA]</scope>
    <source>
        <strain evidence="3">CFBP 6623</strain>
    </source>
</reference>
<organism evidence="2 3">
    <name type="scientific">Agrobacterium tomkonis CFBP 6623</name>
    <dbReference type="NCBI Taxonomy" id="1183432"/>
    <lineage>
        <taxon>Bacteria</taxon>
        <taxon>Pseudomonadati</taxon>
        <taxon>Pseudomonadota</taxon>
        <taxon>Alphaproteobacteria</taxon>
        <taxon>Hyphomicrobiales</taxon>
        <taxon>Rhizobiaceae</taxon>
        <taxon>Rhizobium/Agrobacterium group</taxon>
        <taxon>Agrobacterium</taxon>
        <taxon>Agrobacterium tumefaciens complex</taxon>
    </lineage>
</organism>
<protein>
    <recommendedName>
        <fullName evidence="1">MoaB/Mog domain-containing protein</fullName>
    </recommendedName>
</protein>
<accession>A0A1S7P8S1</accession>
<sequence>MTSATMSNPSSTSSVVTAAMLTIGDELLSGRTKDKNIGHLADVLTMSGIDLKEVRIVADEEEQIVEALNALRGRYDYVFTSGGIGPTHDDITADAVSAAFGLPCEHDAEALRLLGDMYRVREMEFTEARKRMARMPRGAAHIANPVSVAPGFVIGNVYVMAGVPQVFQAMLDNVMPTLRTGAKVMSQAVRSPYGEGDIGTPLTAIQKAHPETSIGSYPKYDGQRFSTEIVVRARDAGVLKAATEAVAAMIETIGQEKQLAASKGDATA</sequence>
<dbReference type="InterPro" id="IPR001453">
    <property type="entry name" value="MoaB/Mog_dom"/>
</dbReference>
<dbReference type="SMART" id="SM00852">
    <property type="entry name" value="MoCF_biosynth"/>
    <property type="match status" value="1"/>
</dbReference>
<proteinExistence type="predicted"/>
<keyword evidence="3" id="KW-1185">Reference proteome</keyword>
<dbReference type="InterPro" id="IPR050101">
    <property type="entry name" value="CinA"/>
</dbReference>
<feature type="domain" description="MoaB/Mog" evidence="1">
    <location>
        <begin position="19"/>
        <end position="181"/>
    </location>
</feature>
<dbReference type="InterPro" id="IPR056596">
    <property type="entry name" value="FLAD1_M"/>
</dbReference>
<dbReference type="PANTHER" id="PTHR13939">
    <property type="entry name" value="NICOTINAMIDE-NUCLEOTIDE AMIDOHYDROLASE PNCC"/>
    <property type="match status" value="1"/>
</dbReference>